<dbReference type="InterPro" id="IPR001789">
    <property type="entry name" value="Sig_transdc_resp-reg_receiver"/>
</dbReference>
<name>A0ABY9QX87_9BACT</name>
<evidence type="ECO:0000259" key="2">
    <source>
        <dbReference type="PROSITE" id="PS50110"/>
    </source>
</evidence>
<feature type="modified residue" description="4-aspartylphosphate" evidence="1">
    <location>
        <position position="53"/>
    </location>
</feature>
<dbReference type="RefSeq" id="WP_309540241.1">
    <property type="nucleotide sequence ID" value="NZ_CP133659.1"/>
</dbReference>
<dbReference type="Gene3D" id="1.10.3210.10">
    <property type="entry name" value="Hypothetical protein af1432"/>
    <property type="match status" value="1"/>
</dbReference>
<dbReference type="Pfam" id="PF13487">
    <property type="entry name" value="HD_5"/>
    <property type="match status" value="1"/>
</dbReference>
<dbReference type="SUPFAM" id="SSF52172">
    <property type="entry name" value="CheY-like"/>
    <property type="match status" value="1"/>
</dbReference>
<protein>
    <submittedName>
        <fullName evidence="3">Response regulator</fullName>
    </submittedName>
</protein>
<gene>
    <name evidence="3" type="ORF">KPS_002115</name>
</gene>
<evidence type="ECO:0000256" key="1">
    <source>
        <dbReference type="PROSITE-ProRule" id="PRU00169"/>
    </source>
</evidence>
<accession>A0ABY9QX87</accession>
<keyword evidence="1" id="KW-0597">Phosphoprotein</keyword>
<dbReference type="PANTHER" id="PTHR45228:SF8">
    <property type="entry name" value="TWO-COMPONENT RESPONSE REGULATOR-RELATED"/>
    <property type="match status" value="1"/>
</dbReference>
<feature type="domain" description="Response regulatory" evidence="2">
    <location>
        <begin position="4"/>
        <end position="119"/>
    </location>
</feature>
<proteinExistence type="predicted"/>
<reference evidence="3" key="1">
    <citation type="submission" date="2023-09" db="EMBL/GenBank/DDBJ databases">
        <authorList>
            <consortium name="CW5 consortium"/>
            <person name="Lu C.-W."/>
        </authorList>
    </citation>
    <scope>NUCLEOTIDE SEQUENCE</scope>
    <source>
        <strain evidence="3">KPS</strain>
    </source>
</reference>
<keyword evidence="4" id="KW-1185">Reference proteome</keyword>
<dbReference type="SMART" id="SM00448">
    <property type="entry name" value="REC"/>
    <property type="match status" value="1"/>
</dbReference>
<dbReference type="EMBL" id="CP133659">
    <property type="protein sequence ID" value="WMW64131.1"/>
    <property type="molecule type" value="Genomic_DNA"/>
</dbReference>
<evidence type="ECO:0000313" key="3">
    <source>
        <dbReference type="EMBL" id="WMW64131.1"/>
    </source>
</evidence>
<organism evidence="3 4">
    <name type="scientific">Nitratidesulfovibrio liaohensis</name>
    <dbReference type="NCBI Taxonomy" id="2604158"/>
    <lineage>
        <taxon>Bacteria</taxon>
        <taxon>Pseudomonadati</taxon>
        <taxon>Thermodesulfobacteriota</taxon>
        <taxon>Desulfovibrionia</taxon>
        <taxon>Desulfovibrionales</taxon>
        <taxon>Desulfovibrionaceae</taxon>
        <taxon>Nitratidesulfovibrio</taxon>
    </lineage>
</organism>
<dbReference type="PROSITE" id="PS50110">
    <property type="entry name" value="RESPONSE_REGULATORY"/>
    <property type="match status" value="1"/>
</dbReference>
<dbReference type="InterPro" id="IPR052020">
    <property type="entry name" value="Cyclic_di-GMP/3'3'-cGAMP_PDE"/>
</dbReference>
<dbReference type="PANTHER" id="PTHR45228">
    <property type="entry name" value="CYCLIC DI-GMP PHOSPHODIESTERASE TM_0186-RELATED"/>
    <property type="match status" value="1"/>
</dbReference>
<dbReference type="InterPro" id="IPR011006">
    <property type="entry name" value="CheY-like_superfamily"/>
</dbReference>
<dbReference type="Gene3D" id="3.40.50.2300">
    <property type="match status" value="1"/>
</dbReference>
<dbReference type="CDD" id="cd17569">
    <property type="entry name" value="REC_HupR-like"/>
    <property type="match status" value="1"/>
</dbReference>
<dbReference type="Proteomes" id="UP001180616">
    <property type="component" value="Chromosome"/>
</dbReference>
<sequence>MTERILFVDDEPNILDTFLRNLRRAFDVATAEGPEQGLLALEGKGPFAVVVSDLRMPGMDGITFLEHVRQRMPDAVRIILSGHGDFATAVASVNRGAVFRFLTKPCPPEELVGVLRDALRQHRLVVAERELLRGTLRGSVQVLTDVLALVNPEAFGRSERIRDLVVKMGARLDAKPLWQLELAAMLCQLGCVALPPETLRKRLSGEALNAEEQQIWGMHPEIAANLLTNIPRLGEVADMIGAQQMPPGPDVPLGARILRAALDYDAELRRGLAPVQAVAALRTTPERYDPAVLDALAAGLAAASDVPMREVPVAALRPGMVLARDLVNTEGAPLLLAGQRVSDASITRLRNLSDILNVDGNAWVVDGVRKGAGT</sequence>
<dbReference type="Pfam" id="PF00072">
    <property type="entry name" value="Response_reg"/>
    <property type="match status" value="1"/>
</dbReference>
<evidence type="ECO:0000313" key="4">
    <source>
        <dbReference type="Proteomes" id="UP001180616"/>
    </source>
</evidence>